<comment type="caution">
    <text evidence="2">The sequence shown here is derived from an EMBL/GenBank/DDBJ whole genome shotgun (WGS) entry which is preliminary data.</text>
</comment>
<dbReference type="Proteomes" id="UP001172911">
    <property type="component" value="Unassembled WGS sequence"/>
</dbReference>
<sequence length="131" mass="15381">MLRFVKFLFTITHSWIPNRTVCTEKKAGQTYIILNTKLLSDPTLHLCTLAEEIGHHITRARSNLLECSAGDIEQIAEDEYKAKKWAVNFLVPKKEFQYLTESKRLTDEDLAKHFNVTLEFIKLRRMARWVN</sequence>
<evidence type="ECO:0000313" key="3">
    <source>
        <dbReference type="Proteomes" id="UP001172911"/>
    </source>
</evidence>
<evidence type="ECO:0000313" key="2">
    <source>
        <dbReference type="EMBL" id="MDO7785825.1"/>
    </source>
</evidence>
<dbReference type="RefSeq" id="WP_304540457.1">
    <property type="nucleotide sequence ID" value="NZ_JARPTC010000001.1"/>
</dbReference>
<reference evidence="2" key="1">
    <citation type="journal article" date="2023" name="J. Hazard. Mater.">
        <title>Anaerobic biodegradation of pyrene and benzo[a]pyrene by a new sulfate-reducing Desulforamulus aquiferis strain DSA.</title>
        <authorList>
            <person name="Zhang Z."/>
            <person name="Sun J."/>
            <person name="Gong X."/>
            <person name="Wang C."/>
            <person name="Wang H."/>
        </authorList>
    </citation>
    <scope>NUCLEOTIDE SEQUENCE</scope>
    <source>
        <strain evidence="2">DSA</strain>
    </source>
</reference>
<keyword evidence="3" id="KW-1185">Reference proteome</keyword>
<gene>
    <name evidence="2" type="ORF">P6N53_01075</name>
</gene>
<dbReference type="EMBL" id="JARPTC010000001">
    <property type="protein sequence ID" value="MDO7785825.1"/>
    <property type="molecule type" value="Genomic_DNA"/>
</dbReference>
<accession>A0AAW7Z7X8</accession>
<proteinExistence type="predicted"/>
<dbReference type="AlphaFoldDB" id="A0AAW7Z7X8"/>
<feature type="domain" description="IrrE N-terminal-like" evidence="1">
    <location>
        <begin position="31"/>
        <end position="124"/>
    </location>
</feature>
<dbReference type="Pfam" id="PF06114">
    <property type="entry name" value="Peptidase_M78"/>
    <property type="match status" value="1"/>
</dbReference>
<name>A0AAW7Z7X8_9FIRM</name>
<reference evidence="2" key="2">
    <citation type="submission" date="2023-03" db="EMBL/GenBank/DDBJ databases">
        <authorList>
            <person name="Zhang Z."/>
        </authorList>
    </citation>
    <scope>NUCLEOTIDE SEQUENCE</scope>
    <source>
        <strain evidence="2">DSA</strain>
    </source>
</reference>
<evidence type="ECO:0000259" key="1">
    <source>
        <dbReference type="Pfam" id="PF06114"/>
    </source>
</evidence>
<protein>
    <submittedName>
        <fullName evidence="2">ImmA/IrrE family metallo-endopeptidase</fullName>
    </submittedName>
</protein>
<organism evidence="2 3">
    <name type="scientific">Desulforamulus aquiferis</name>
    <dbReference type="NCBI Taxonomy" id="1397668"/>
    <lineage>
        <taxon>Bacteria</taxon>
        <taxon>Bacillati</taxon>
        <taxon>Bacillota</taxon>
        <taxon>Clostridia</taxon>
        <taxon>Eubacteriales</taxon>
        <taxon>Peptococcaceae</taxon>
        <taxon>Desulforamulus</taxon>
    </lineage>
</organism>
<dbReference type="InterPro" id="IPR010359">
    <property type="entry name" value="IrrE_HExxH"/>
</dbReference>